<dbReference type="eggNOG" id="COG1028">
    <property type="taxonomic scope" value="Bacteria"/>
</dbReference>
<protein>
    <submittedName>
        <fullName evidence="3">Short-chain dehydrogenase/reductase SDR</fullName>
    </submittedName>
</protein>
<sequence>MSNLSGKTALVTGASRGIGAAIARRLAADGANVAITYKEGAQAAKAVVVDIERLGRKAAAFKADAADPVAIQRAIDSVVGSFGCIDILVNNAGFMDVSGTPLEKTSLEITDQTIFVNVRAPFLFAKGVAPHLSDGGRIINIGSCLEKRVPAAGLTLYAMTKAAMTGLTKGLARDLAGRGITVNQIAPGPIDTDMNPADGPNADFIRSLTSIGRFGKTVEIASIVAFLASSETAFITGADIAVDGGTNI</sequence>
<dbReference type="STRING" id="391735.Veis_0957"/>
<name>A1WGH8_VEREI</name>
<keyword evidence="4" id="KW-1185">Reference proteome</keyword>
<dbReference type="InterPro" id="IPR036291">
    <property type="entry name" value="NAD(P)-bd_dom_sf"/>
</dbReference>
<dbReference type="OrthoDB" id="9803333at2"/>
<gene>
    <name evidence="3" type="ordered locus">Veis_0957</name>
</gene>
<dbReference type="Gene3D" id="3.40.50.720">
    <property type="entry name" value="NAD(P)-binding Rossmann-like Domain"/>
    <property type="match status" value="1"/>
</dbReference>
<dbReference type="Proteomes" id="UP000000374">
    <property type="component" value="Chromosome"/>
</dbReference>
<evidence type="ECO:0000313" key="4">
    <source>
        <dbReference type="Proteomes" id="UP000000374"/>
    </source>
</evidence>
<dbReference type="PRINTS" id="PR00080">
    <property type="entry name" value="SDRFAMILY"/>
</dbReference>
<dbReference type="InterPro" id="IPR002347">
    <property type="entry name" value="SDR_fam"/>
</dbReference>
<dbReference type="SUPFAM" id="SSF51735">
    <property type="entry name" value="NAD(P)-binding Rossmann-fold domains"/>
    <property type="match status" value="1"/>
</dbReference>
<proteinExistence type="inferred from homology"/>
<dbReference type="PANTHER" id="PTHR43639">
    <property type="entry name" value="OXIDOREDUCTASE, SHORT-CHAIN DEHYDROGENASE/REDUCTASE FAMILY (AFU_ORTHOLOGUE AFUA_5G02870)"/>
    <property type="match status" value="1"/>
</dbReference>
<evidence type="ECO:0000313" key="3">
    <source>
        <dbReference type="EMBL" id="ABM56735.1"/>
    </source>
</evidence>
<dbReference type="HOGENOM" id="CLU_010194_1_3_4"/>
<dbReference type="KEGG" id="vei:Veis_0957"/>
<organism evidence="3 4">
    <name type="scientific">Verminephrobacter eiseniae (strain EF01-2)</name>
    <dbReference type="NCBI Taxonomy" id="391735"/>
    <lineage>
        <taxon>Bacteria</taxon>
        <taxon>Pseudomonadati</taxon>
        <taxon>Pseudomonadota</taxon>
        <taxon>Betaproteobacteria</taxon>
        <taxon>Burkholderiales</taxon>
        <taxon>Comamonadaceae</taxon>
        <taxon>Verminephrobacter</taxon>
    </lineage>
</organism>
<dbReference type="FunFam" id="3.40.50.720:FF:000084">
    <property type="entry name" value="Short-chain dehydrogenase reductase"/>
    <property type="match status" value="1"/>
</dbReference>
<dbReference type="GO" id="GO:0016491">
    <property type="term" value="F:oxidoreductase activity"/>
    <property type="evidence" value="ECO:0007669"/>
    <property type="project" value="UniProtKB-KW"/>
</dbReference>
<dbReference type="Pfam" id="PF13561">
    <property type="entry name" value="adh_short_C2"/>
    <property type="match status" value="1"/>
</dbReference>
<reference evidence="4" key="1">
    <citation type="submission" date="2006-12" db="EMBL/GenBank/DDBJ databases">
        <title>Complete sequence of chromosome 1 of Verminephrobacter eiseniae EF01-2.</title>
        <authorList>
            <person name="Copeland A."/>
            <person name="Lucas S."/>
            <person name="Lapidus A."/>
            <person name="Barry K."/>
            <person name="Detter J.C."/>
            <person name="Glavina del Rio T."/>
            <person name="Dalin E."/>
            <person name="Tice H."/>
            <person name="Pitluck S."/>
            <person name="Chertkov O."/>
            <person name="Brettin T."/>
            <person name="Bruce D."/>
            <person name="Han C."/>
            <person name="Tapia R."/>
            <person name="Gilna P."/>
            <person name="Schmutz J."/>
            <person name="Larimer F."/>
            <person name="Land M."/>
            <person name="Hauser L."/>
            <person name="Kyrpides N."/>
            <person name="Kim E."/>
            <person name="Stahl D."/>
            <person name="Richardson P."/>
        </authorList>
    </citation>
    <scope>NUCLEOTIDE SEQUENCE [LARGE SCALE GENOMIC DNA]</scope>
    <source>
        <strain evidence="4">EF01-2</strain>
    </source>
</reference>
<dbReference type="PRINTS" id="PR00081">
    <property type="entry name" value="GDHRDH"/>
</dbReference>
<dbReference type="GeneID" id="76459637"/>
<evidence type="ECO:0000256" key="2">
    <source>
        <dbReference type="ARBA" id="ARBA00023002"/>
    </source>
</evidence>
<evidence type="ECO:0000256" key="1">
    <source>
        <dbReference type="ARBA" id="ARBA00006484"/>
    </source>
</evidence>
<dbReference type="RefSeq" id="WP_011808748.1">
    <property type="nucleotide sequence ID" value="NC_008786.1"/>
</dbReference>
<keyword evidence="2" id="KW-0560">Oxidoreductase</keyword>
<comment type="similarity">
    <text evidence="1">Belongs to the short-chain dehydrogenases/reductases (SDR) family.</text>
</comment>
<dbReference type="AlphaFoldDB" id="A1WGH8"/>
<dbReference type="EMBL" id="CP000542">
    <property type="protein sequence ID" value="ABM56735.1"/>
    <property type="molecule type" value="Genomic_DNA"/>
</dbReference>
<dbReference type="PANTHER" id="PTHR43639:SF1">
    <property type="entry name" value="SHORT-CHAIN DEHYDROGENASE_REDUCTASE FAMILY PROTEIN"/>
    <property type="match status" value="1"/>
</dbReference>
<accession>A1WGH8</accession>